<protein>
    <submittedName>
        <fullName evidence="1">Uncharacterized protein</fullName>
    </submittedName>
</protein>
<gene>
    <name evidence="1" type="ORF">BDN72DRAFT_907046</name>
</gene>
<evidence type="ECO:0000313" key="1">
    <source>
        <dbReference type="EMBL" id="TFK58134.1"/>
    </source>
</evidence>
<reference evidence="1 2" key="1">
    <citation type="journal article" date="2019" name="Nat. Ecol. Evol.">
        <title>Megaphylogeny resolves global patterns of mushroom evolution.</title>
        <authorList>
            <person name="Varga T."/>
            <person name="Krizsan K."/>
            <person name="Foldi C."/>
            <person name="Dima B."/>
            <person name="Sanchez-Garcia M."/>
            <person name="Sanchez-Ramirez S."/>
            <person name="Szollosi G.J."/>
            <person name="Szarkandi J.G."/>
            <person name="Papp V."/>
            <person name="Albert L."/>
            <person name="Andreopoulos W."/>
            <person name="Angelini C."/>
            <person name="Antonin V."/>
            <person name="Barry K.W."/>
            <person name="Bougher N.L."/>
            <person name="Buchanan P."/>
            <person name="Buyck B."/>
            <person name="Bense V."/>
            <person name="Catcheside P."/>
            <person name="Chovatia M."/>
            <person name="Cooper J."/>
            <person name="Damon W."/>
            <person name="Desjardin D."/>
            <person name="Finy P."/>
            <person name="Geml J."/>
            <person name="Haridas S."/>
            <person name="Hughes K."/>
            <person name="Justo A."/>
            <person name="Karasinski D."/>
            <person name="Kautmanova I."/>
            <person name="Kiss B."/>
            <person name="Kocsube S."/>
            <person name="Kotiranta H."/>
            <person name="LaButti K.M."/>
            <person name="Lechner B.E."/>
            <person name="Liimatainen K."/>
            <person name="Lipzen A."/>
            <person name="Lukacs Z."/>
            <person name="Mihaltcheva S."/>
            <person name="Morgado L.N."/>
            <person name="Niskanen T."/>
            <person name="Noordeloos M.E."/>
            <person name="Ohm R.A."/>
            <person name="Ortiz-Santana B."/>
            <person name="Ovrebo C."/>
            <person name="Racz N."/>
            <person name="Riley R."/>
            <person name="Savchenko A."/>
            <person name="Shiryaev A."/>
            <person name="Soop K."/>
            <person name="Spirin V."/>
            <person name="Szebenyi C."/>
            <person name="Tomsovsky M."/>
            <person name="Tulloss R.E."/>
            <person name="Uehling J."/>
            <person name="Grigoriev I.V."/>
            <person name="Vagvolgyi C."/>
            <person name="Papp T."/>
            <person name="Martin F.M."/>
            <person name="Miettinen O."/>
            <person name="Hibbett D.S."/>
            <person name="Nagy L.G."/>
        </authorList>
    </citation>
    <scope>NUCLEOTIDE SEQUENCE [LARGE SCALE GENOMIC DNA]</scope>
    <source>
        <strain evidence="1 2">NL-1719</strain>
    </source>
</reference>
<proteinExistence type="predicted"/>
<accession>A0ACD2ZXL1</accession>
<sequence>MKPVKQVLCKLCTNLFKIINLTTKLLPLWKEICKKHGLTEKLILQDVSTWWNSTFDLANVSCEYKEAINEITKEKELRKFELSDEEWEVAKQLRDTLKTLKSAMEYFSHADTDLSHVICTIDHIDDHFTNTSANSNLNPAL</sequence>
<organism evidence="1 2">
    <name type="scientific">Pluteus cervinus</name>
    <dbReference type="NCBI Taxonomy" id="181527"/>
    <lineage>
        <taxon>Eukaryota</taxon>
        <taxon>Fungi</taxon>
        <taxon>Dikarya</taxon>
        <taxon>Basidiomycota</taxon>
        <taxon>Agaricomycotina</taxon>
        <taxon>Agaricomycetes</taxon>
        <taxon>Agaricomycetidae</taxon>
        <taxon>Agaricales</taxon>
        <taxon>Pluteineae</taxon>
        <taxon>Pluteaceae</taxon>
        <taxon>Pluteus</taxon>
    </lineage>
</organism>
<name>A0ACD2ZXL1_9AGAR</name>
<dbReference type="EMBL" id="ML209613">
    <property type="protein sequence ID" value="TFK58134.1"/>
    <property type="molecule type" value="Genomic_DNA"/>
</dbReference>
<dbReference type="Proteomes" id="UP000308600">
    <property type="component" value="Unassembled WGS sequence"/>
</dbReference>
<keyword evidence="2" id="KW-1185">Reference proteome</keyword>
<evidence type="ECO:0000313" key="2">
    <source>
        <dbReference type="Proteomes" id="UP000308600"/>
    </source>
</evidence>